<feature type="signal peptide" evidence="1">
    <location>
        <begin position="1"/>
        <end position="19"/>
    </location>
</feature>
<feature type="chain" id="PRO_5040455249" evidence="1">
    <location>
        <begin position="20"/>
        <end position="258"/>
    </location>
</feature>
<name>A0A9P7BVZ2_RHIOR</name>
<dbReference type="EMBL" id="JAANQT010000202">
    <property type="protein sequence ID" value="KAG1313319.1"/>
    <property type="molecule type" value="Genomic_DNA"/>
</dbReference>
<proteinExistence type="predicted"/>
<protein>
    <submittedName>
        <fullName evidence="2">Uncharacterized protein</fullName>
    </submittedName>
</protein>
<dbReference type="Proteomes" id="UP000716291">
    <property type="component" value="Unassembled WGS sequence"/>
</dbReference>
<accession>A0A9P7BVZ2</accession>
<keyword evidence="3" id="KW-1185">Reference proteome</keyword>
<organism evidence="2 3">
    <name type="scientific">Rhizopus oryzae</name>
    <name type="common">Mucormycosis agent</name>
    <name type="synonym">Rhizopus arrhizus var. delemar</name>
    <dbReference type="NCBI Taxonomy" id="64495"/>
    <lineage>
        <taxon>Eukaryota</taxon>
        <taxon>Fungi</taxon>
        <taxon>Fungi incertae sedis</taxon>
        <taxon>Mucoromycota</taxon>
        <taxon>Mucoromycotina</taxon>
        <taxon>Mucoromycetes</taxon>
        <taxon>Mucorales</taxon>
        <taxon>Mucorineae</taxon>
        <taxon>Rhizopodaceae</taxon>
        <taxon>Rhizopus</taxon>
    </lineage>
</organism>
<comment type="caution">
    <text evidence="2">The sequence shown here is derived from an EMBL/GenBank/DDBJ whole genome shotgun (WGS) entry which is preliminary data.</text>
</comment>
<dbReference type="AlphaFoldDB" id="A0A9P7BVZ2"/>
<evidence type="ECO:0000313" key="3">
    <source>
        <dbReference type="Proteomes" id="UP000716291"/>
    </source>
</evidence>
<reference evidence="2" key="1">
    <citation type="journal article" date="2020" name="Microb. Genom.">
        <title>Genetic diversity of clinical and environmental Mucorales isolates obtained from an investigation of mucormycosis cases among solid organ transplant recipients.</title>
        <authorList>
            <person name="Nguyen M.H."/>
            <person name="Kaul D."/>
            <person name="Muto C."/>
            <person name="Cheng S.J."/>
            <person name="Richter R.A."/>
            <person name="Bruno V.M."/>
            <person name="Liu G."/>
            <person name="Beyhan S."/>
            <person name="Sundermann A.J."/>
            <person name="Mounaud S."/>
            <person name="Pasculle A.W."/>
            <person name="Nierman W.C."/>
            <person name="Driscoll E."/>
            <person name="Cumbie R."/>
            <person name="Clancy C.J."/>
            <person name="Dupont C.L."/>
        </authorList>
    </citation>
    <scope>NUCLEOTIDE SEQUENCE</scope>
    <source>
        <strain evidence="2">GL11</strain>
    </source>
</reference>
<gene>
    <name evidence="2" type="ORF">G6F64_002345</name>
</gene>
<keyword evidence="1" id="KW-0732">Signal</keyword>
<evidence type="ECO:0000256" key="1">
    <source>
        <dbReference type="SAM" id="SignalP"/>
    </source>
</evidence>
<sequence length="258" mass="28554">MKHLSLLLVLVMYVTVCKADLRSWALGLGKGSSGVAVPAPNSANNYGKAYETCYVDALSLRGHSHAALAFSPKCSGSGYWKLQYKTDKGICTMFGDADQSGCPFTTFWTSKAQFVAKNGGNGEEYTDKGVTFIGCENGARRIYFVILDPVDENDIDYYLQNIADLPQLNEDNRRYLISPITIEDIIEQSKKAIGKQSSPGSDVLGYVFIHLIYQFSRLKDLITKIYNMALATGSFPSSWQDLRVRLLPKKGDLSTLKN</sequence>
<evidence type="ECO:0000313" key="2">
    <source>
        <dbReference type="EMBL" id="KAG1313319.1"/>
    </source>
</evidence>